<evidence type="ECO:0000313" key="7">
    <source>
        <dbReference type="EMBL" id="OUN02953.1"/>
    </source>
</evidence>
<dbReference type="CDD" id="cd06171">
    <property type="entry name" value="Sigma70_r4"/>
    <property type="match status" value="1"/>
</dbReference>
<evidence type="ECO:0000259" key="5">
    <source>
        <dbReference type="Pfam" id="PF04542"/>
    </source>
</evidence>
<dbReference type="InterPro" id="IPR007627">
    <property type="entry name" value="RNA_pol_sigma70_r2"/>
</dbReference>
<dbReference type="Pfam" id="PF04542">
    <property type="entry name" value="Sigma70_r2"/>
    <property type="match status" value="1"/>
</dbReference>
<dbReference type="eggNOG" id="COG1595">
    <property type="taxonomic scope" value="Bacteria"/>
</dbReference>
<evidence type="ECO:0000313" key="8">
    <source>
        <dbReference type="Proteomes" id="UP000195772"/>
    </source>
</evidence>
<feature type="domain" description="RNA polymerase sigma factor 70 region 4 type 2" evidence="6">
    <location>
        <begin position="126"/>
        <end position="174"/>
    </location>
</feature>
<dbReference type="Gene3D" id="1.10.1740.10">
    <property type="match status" value="1"/>
</dbReference>
<dbReference type="NCBIfam" id="TIGR02985">
    <property type="entry name" value="Sig70_bacteroi1"/>
    <property type="match status" value="1"/>
</dbReference>
<feature type="domain" description="RNA polymerase sigma-70 region 2" evidence="5">
    <location>
        <begin position="31"/>
        <end position="94"/>
    </location>
</feature>
<dbReference type="PANTHER" id="PTHR43133">
    <property type="entry name" value="RNA POLYMERASE ECF-TYPE SIGMA FACTO"/>
    <property type="match status" value="1"/>
</dbReference>
<dbReference type="NCBIfam" id="TIGR02937">
    <property type="entry name" value="sigma70-ECF"/>
    <property type="match status" value="1"/>
</dbReference>
<organism evidence="7 8">
    <name type="scientific">Alistipes onderdonkii</name>
    <dbReference type="NCBI Taxonomy" id="328813"/>
    <lineage>
        <taxon>Bacteria</taxon>
        <taxon>Pseudomonadati</taxon>
        <taxon>Bacteroidota</taxon>
        <taxon>Bacteroidia</taxon>
        <taxon>Bacteroidales</taxon>
        <taxon>Rikenellaceae</taxon>
        <taxon>Alistipes</taxon>
    </lineage>
</organism>
<dbReference type="InterPro" id="IPR014327">
    <property type="entry name" value="RNA_pol_sigma70_bacteroid"/>
</dbReference>
<evidence type="ECO:0000256" key="3">
    <source>
        <dbReference type="ARBA" id="ARBA00023082"/>
    </source>
</evidence>
<dbReference type="InterPro" id="IPR039425">
    <property type="entry name" value="RNA_pol_sigma-70-like"/>
</dbReference>
<dbReference type="GO" id="GO:0003677">
    <property type="term" value="F:DNA binding"/>
    <property type="evidence" value="ECO:0007669"/>
    <property type="project" value="InterPro"/>
</dbReference>
<gene>
    <name evidence="7" type="ORF">B5G41_10545</name>
</gene>
<comment type="similarity">
    <text evidence="1">Belongs to the sigma-70 factor family. ECF subfamily.</text>
</comment>
<dbReference type="SUPFAM" id="SSF88946">
    <property type="entry name" value="Sigma2 domain of RNA polymerase sigma factors"/>
    <property type="match status" value="1"/>
</dbReference>
<protein>
    <submittedName>
        <fullName evidence="7">RNA polymerase subunit sigma-70</fullName>
    </submittedName>
</protein>
<dbReference type="InterPro" id="IPR036388">
    <property type="entry name" value="WH-like_DNA-bd_sf"/>
</dbReference>
<keyword evidence="4" id="KW-0804">Transcription</keyword>
<evidence type="ECO:0000259" key="6">
    <source>
        <dbReference type="Pfam" id="PF08281"/>
    </source>
</evidence>
<evidence type="ECO:0000256" key="4">
    <source>
        <dbReference type="ARBA" id="ARBA00023163"/>
    </source>
</evidence>
<dbReference type="GO" id="GO:0006352">
    <property type="term" value="P:DNA-templated transcription initiation"/>
    <property type="evidence" value="ECO:0007669"/>
    <property type="project" value="InterPro"/>
</dbReference>
<dbReference type="InterPro" id="IPR014284">
    <property type="entry name" value="RNA_pol_sigma-70_dom"/>
</dbReference>
<dbReference type="EMBL" id="NFHB01000006">
    <property type="protein sequence ID" value="OUN02953.1"/>
    <property type="molecule type" value="Genomic_DNA"/>
</dbReference>
<dbReference type="SUPFAM" id="SSF88659">
    <property type="entry name" value="Sigma3 and sigma4 domains of RNA polymerase sigma factors"/>
    <property type="match status" value="1"/>
</dbReference>
<dbReference type="Gene3D" id="1.10.10.10">
    <property type="entry name" value="Winged helix-like DNA-binding domain superfamily/Winged helix DNA-binding domain"/>
    <property type="match status" value="1"/>
</dbReference>
<keyword evidence="3" id="KW-0731">Sigma factor</keyword>
<dbReference type="PANTHER" id="PTHR43133:SF46">
    <property type="entry name" value="RNA POLYMERASE SIGMA-70 FACTOR ECF SUBFAMILY"/>
    <property type="match status" value="1"/>
</dbReference>
<dbReference type="Proteomes" id="UP000195772">
    <property type="component" value="Unassembled WGS sequence"/>
</dbReference>
<dbReference type="RefSeq" id="WP_032134707.1">
    <property type="nucleotide sequence ID" value="NZ_AP031440.1"/>
</dbReference>
<dbReference type="GO" id="GO:0016987">
    <property type="term" value="F:sigma factor activity"/>
    <property type="evidence" value="ECO:0007669"/>
    <property type="project" value="UniProtKB-KW"/>
</dbReference>
<reference evidence="8" key="1">
    <citation type="submission" date="2017-04" db="EMBL/GenBank/DDBJ databases">
        <title>Function of individual gut microbiota members based on whole genome sequencing of pure cultures obtained from chicken caecum.</title>
        <authorList>
            <person name="Medvecky M."/>
            <person name="Cejkova D."/>
            <person name="Polansky O."/>
            <person name="Karasova D."/>
            <person name="Kubasova T."/>
            <person name="Cizek A."/>
            <person name="Rychlik I."/>
        </authorList>
    </citation>
    <scope>NUCLEOTIDE SEQUENCE [LARGE SCALE GENOMIC DNA]</scope>
    <source>
        <strain evidence="8">An90</strain>
    </source>
</reference>
<keyword evidence="2" id="KW-0805">Transcription regulation</keyword>
<dbReference type="AlphaFoldDB" id="A0A1Y3QTH4"/>
<dbReference type="OrthoDB" id="1119198at2"/>
<evidence type="ECO:0000256" key="1">
    <source>
        <dbReference type="ARBA" id="ARBA00010641"/>
    </source>
</evidence>
<name>A0A1Y3QTH4_9BACT</name>
<dbReference type="Pfam" id="PF08281">
    <property type="entry name" value="Sigma70_r4_2"/>
    <property type="match status" value="1"/>
</dbReference>
<dbReference type="InterPro" id="IPR013249">
    <property type="entry name" value="RNA_pol_sigma70_r4_t2"/>
</dbReference>
<sequence>MADNAHTIDIQDNRTVVGLLRAGDEKCFDALFRRYYKPLCTYATRFVPPVRAEELVQDTLMWVWENRTSLIPEMPLKSLLFTIVKNKSLNSASRDTLKNRIIRQLAEHYEETFDDPDFYLEGELVQRLAEALRKMPPEFQQTFRMHRLEGMTHKEIAARLNVSPQTVNYRIGQTVRLLREELSDYWPLLVLLLWPDLS</sequence>
<evidence type="ECO:0000256" key="2">
    <source>
        <dbReference type="ARBA" id="ARBA00023015"/>
    </source>
</evidence>
<dbReference type="InterPro" id="IPR013324">
    <property type="entry name" value="RNA_pol_sigma_r3/r4-like"/>
</dbReference>
<comment type="caution">
    <text evidence="7">The sequence shown here is derived from an EMBL/GenBank/DDBJ whole genome shotgun (WGS) entry which is preliminary data.</text>
</comment>
<dbReference type="InterPro" id="IPR013325">
    <property type="entry name" value="RNA_pol_sigma_r2"/>
</dbReference>
<proteinExistence type="inferred from homology"/>
<accession>A0A1Y3QTH4</accession>